<reference evidence="1" key="1">
    <citation type="journal article" date="2014" name="Front. Microbiol.">
        <title>High frequency of phylogenetically diverse reductive dehalogenase-homologous genes in deep subseafloor sedimentary metagenomes.</title>
        <authorList>
            <person name="Kawai M."/>
            <person name="Futagami T."/>
            <person name="Toyoda A."/>
            <person name="Takaki Y."/>
            <person name="Nishi S."/>
            <person name="Hori S."/>
            <person name="Arai W."/>
            <person name="Tsubouchi T."/>
            <person name="Morono Y."/>
            <person name="Uchiyama I."/>
            <person name="Ito T."/>
            <person name="Fujiyama A."/>
            <person name="Inagaki F."/>
            <person name="Takami H."/>
        </authorList>
    </citation>
    <scope>NUCLEOTIDE SEQUENCE</scope>
    <source>
        <strain evidence="1">Expedition CK06-06</strain>
    </source>
</reference>
<dbReference type="Pfam" id="PF05565">
    <property type="entry name" value="Sipho_Gp157"/>
    <property type="match status" value="1"/>
</dbReference>
<organism evidence="1">
    <name type="scientific">marine sediment metagenome</name>
    <dbReference type="NCBI Taxonomy" id="412755"/>
    <lineage>
        <taxon>unclassified sequences</taxon>
        <taxon>metagenomes</taxon>
        <taxon>ecological metagenomes</taxon>
    </lineage>
</organism>
<sequence length="149" mass="17128">MPKLFDLSDALWDLRGMAEDNELPEDDWLSAVKESLEGEFEETVFYLAGLQKQLEADAGCLEEVRKAYEIRERSIKNRAKRLKNYLRDAIIELGPDKKGKFQAFENDLHKVTVQRNGAASVDEERCDVNELPRSLTKTTIVPDKTRIIE</sequence>
<accession>X0RPG5</accession>
<protein>
    <recommendedName>
        <fullName evidence="2">Siphovirus Gp157 family protein</fullName>
    </recommendedName>
</protein>
<dbReference type="InterPro" id="IPR008840">
    <property type="entry name" value="Sipho_Gp157"/>
</dbReference>
<proteinExistence type="predicted"/>
<dbReference type="AlphaFoldDB" id="X0RPG5"/>
<evidence type="ECO:0008006" key="2">
    <source>
        <dbReference type="Google" id="ProtNLM"/>
    </source>
</evidence>
<dbReference type="EMBL" id="BARS01006583">
    <property type="protein sequence ID" value="GAF70683.1"/>
    <property type="molecule type" value="Genomic_DNA"/>
</dbReference>
<feature type="non-terminal residue" evidence="1">
    <location>
        <position position="149"/>
    </location>
</feature>
<name>X0RPG5_9ZZZZ</name>
<evidence type="ECO:0000313" key="1">
    <source>
        <dbReference type="EMBL" id="GAF70683.1"/>
    </source>
</evidence>
<gene>
    <name evidence="1" type="ORF">S01H1_12800</name>
</gene>
<comment type="caution">
    <text evidence="1">The sequence shown here is derived from an EMBL/GenBank/DDBJ whole genome shotgun (WGS) entry which is preliminary data.</text>
</comment>